<sequence length="353" mass="38371">MVVIATVFLAIGMLVSMGAGAGAAEPTADDIEDAIDDIESYEYETEMSSSSTVVEDSEEQETQSEGNGSGAVNVTAGEMNQAITTEATGDEELEEGPVEIEVYLTDGTYYMGTTESGEETEWLQLDAPESEGVAEDPLTQYKSLLDASDVEAVGEEEVDGTDTYVLELDVDTEAYMETMMGELGNDGLNGANGDLDAANGDNTTDAAVDDEMSEELVSPDQEMTVTMWVDCETDLPVKTELTTETFMEDLGADDDDNASEDMNTIESIETTATETTYFEAYNEPVDIELPKDAEDAQTLEEQLEDFEAEFDDDEAFDVDEDELNEDGEFDVDEDELADHDADELDEDDTNDDC</sequence>
<proteinExistence type="predicted"/>
<protein>
    <submittedName>
        <fullName evidence="2">Uncharacterized protein</fullName>
    </submittedName>
</protein>
<dbReference type="EMBL" id="CP003931">
    <property type="protein sequence ID" value="AGB39820.1"/>
    <property type="molecule type" value="Genomic_DNA"/>
</dbReference>
<dbReference type="InterPro" id="IPR029046">
    <property type="entry name" value="LolA/LolB/LppX"/>
</dbReference>
<dbReference type="SUPFAM" id="SSF89392">
    <property type="entry name" value="Prokaryotic lipoproteins and lipoprotein localization factors"/>
    <property type="match status" value="1"/>
</dbReference>
<geneLocation type="plasmid" evidence="2">
    <name>2</name>
</geneLocation>
<dbReference type="AlphaFoldDB" id="L0K5M3"/>
<name>L0K5M3_9EURY</name>
<feature type="region of interest" description="Disordered" evidence="1">
    <location>
        <begin position="308"/>
        <end position="353"/>
    </location>
</feature>
<evidence type="ECO:0000256" key="1">
    <source>
        <dbReference type="SAM" id="MobiDB-lite"/>
    </source>
</evidence>
<evidence type="ECO:0000313" key="2">
    <source>
        <dbReference type="EMBL" id="AGB39820.1"/>
    </source>
</evidence>
<evidence type="ECO:0000313" key="3">
    <source>
        <dbReference type="Proteomes" id="UP000010878"/>
    </source>
</evidence>
<dbReference type="KEGG" id="nou:Natoc_4109"/>
<gene>
    <name evidence="2" type="ORF">Natoc_4109</name>
</gene>
<keyword evidence="2" id="KW-0614">Plasmid</keyword>
<dbReference type="Gene3D" id="2.50.20.20">
    <property type="match status" value="1"/>
</dbReference>
<accession>L0K5M3</accession>
<dbReference type="Proteomes" id="UP000010878">
    <property type="component" value="Plasmid 2"/>
</dbReference>
<reference evidence="2 3" key="1">
    <citation type="submission" date="2012-11" db="EMBL/GenBank/DDBJ databases">
        <title>FINISHED of Natronococcus occultus SP4, DSM 3396.</title>
        <authorList>
            <consortium name="DOE Joint Genome Institute"/>
            <person name="Eisen J."/>
            <person name="Huntemann M."/>
            <person name="Wei C.-L."/>
            <person name="Han J."/>
            <person name="Detter J.C."/>
            <person name="Han C."/>
            <person name="Tapia R."/>
            <person name="Chen A."/>
            <person name="Kyrpides N."/>
            <person name="Mavromatis K."/>
            <person name="Markowitz V."/>
            <person name="Szeto E."/>
            <person name="Ivanova N."/>
            <person name="Mikhailova N."/>
            <person name="Ovchinnikova G."/>
            <person name="Pagani I."/>
            <person name="Pati A."/>
            <person name="Goodwin L."/>
            <person name="Nordberg H.P."/>
            <person name="Cantor M.N."/>
            <person name="Hua S.X."/>
            <person name="Woyke T."/>
            <person name="Eisen J."/>
            <person name="Klenk H.-P."/>
            <person name="Klenk H.-P."/>
        </authorList>
    </citation>
    <scope>NUCLEOTIDE SEQUENCE [LARGE SCALE GENOMIC DNA]</scope>
    <source>
        <strain evidence="2 3">SP4</strain>
        <plasmid evidence="3">Plasmid 2</plasmid>
    </source>
</reference>
<keyword evidence="3" id="KW-1185">Reference proteome</keyword>
<organism evidence="2 3">
    <name type="scientific">Natronococcus occultus SP4</name>
    <dbReference type="NCBI Taxonomy" id="694430"/>
    <lineage>
        <taxon>Archaea</taxon>
        <taxon>Methanobacteriati</taxon>
        <taxon>Methanobacteriota</taxon>
        <taxon>Stenosarchaea group</taxon>
        <taxon>Halobacteria</taxon>
        <taxon>Halobacteriales</taxon>
        <taxon>Natrialbaceae</taxon>
        <taxon>Natronococcus</taxon>
    </lineage>
</organism>
<dbReference type="HOGENOM" id="CLU_825400_0_0_2"/>
<feature type="region of interest" description="Disordered" evidence="1">
    <location>
        <begin position="43"/>
        <end position="74"/>
    </location>
</feature>